<gene>
    <name evidence="2" type="ORF">C4561_02765</name>
</gene>
<evidence type="ECO:0000313" key="2">
    <source>
        <dbReference type="EMBL" id="RJR27244.1"/>
    </source>
</evidence>
<protein>
    <submittedName>
        <fullName evidence="2">Uncharacterized protein</fullName>
    </submittedName>
</protein>
<name>A0A3A4ZDE5_UNCKA</name>
<dbReference type="Proteomes" id="UP000265540">
    <property type="component" value="Unassembled WGS sequence"/>
</dbReference>
<proteinExistence type="predicted"/>
<evidence type="ECO:0000256" key="1">
    <source>
        <dbReference type="SAM" id="Phobius"/>
    </source>
</evidence>
<comment type="caution">
    <text evidence="2">The sequence shown here is derived from an EMBL/GenBank/DDBJ whole genome shotgun (WGS) entry which is preliminary data.</text>
</comment>
<keyword evidence="1" id="KW-0472">Membrane</keyword>
<feature type="transmembrane region" description="Helical" evidence="1">
    <location>
        <begin position="6"/>
        <end position="32"/>
    </location>
</feature>
<keyword evidence="1" id="KW-0812">Transmembrane</keyword>
<dbReference type="AlphaFoldDB" id="A0A3A4ZDE5"/>
<keyword evidence="1" id="KW-1133">Transmembrane helix</keyword>
<dbReference type="EMBL" id="QZJF01000014">
    <property type="protein sequence ID" value="RJR27244.1"/>
    <property type="molecule type" value="Genomic_DNA"/>
</dbReference>
<reference evidence="2 3" key="1">
    <citation type="journal article" date="2017" name="ISME J.">
        <title>Energy and carbon metabolisms in a deep terrestrial subsurface fluid microbial community.</title>
        <authorList>
            <person name="Momper L."/>
            <person name="Jungbluth S.P."/>
            <person name="Lee M.D."/>
            <person name="Amend J.P."/>
        </authorList>
    </citation>
    <scope>NUCLEOTIDE SEQUENCE [LARGE SCALE GENOMIC DNA]</scope>
    <source>
        <strain evidence="2">SURF_46</strain>
    </source>
</reference>
<evidence type="ECO:0000313" key="3">
    <source>
        <dbReference type="Proteomes" id="UP000265540"/>
    </source>
</evidence>
<organism evidence="2 3">
    <name type="scientific">candidate division WWE3 bacterium</name>
    <dbReference type="NCBI Taxonomy" id="2053526"/>
    <lineage>
        <taxon>Bacteria</taxon>
        <taxon>Katanobacteria</taxon>
    </lineage>
</organism>
<sequence>MGNLAISWWGLHPGLIAFIPNLAAFIVVSLLTPKPSQEVVDKFHGYLAKKLKMSEIIDDFKDNQVGINE</sequence>
<accession>A0A3A4ZDE5</accession>